<evidence type="ECO:0000256" key="5">
    <source>
        <dbReference type="ARBA" id="ARBA00022771"/>
    </source>
</evidence>
<keyword evidence="4" id="KW-0479">Metal-binding</keyword>
<comment type="subcellular location">
    <subcellularLocation>
        <location evidence="1">Nucleus</location>
    </subcellularLocation>
</comment>
<proteinExistence type="predicted"/>
<dbReference type="GO" id="GO:0006357">
    <property type="term" value="P:regulation of transcription by RNA polymerase II"/>
    <property type="evidence" value="ECO:0007669"/>
    <property type="project" value="TreeGrafter"/>
</dbReference>
<sequence>MRACHRLQFDRKSNYRPIGCYINRQGSFSPLSLLPQVPLDPDELWVHEGCIIWASGVYLVNGRLYGVQEALDGARETCCSHCKAMGSTLGCYSKGCTLRYHYLCATEAGCALNEDNFSLRCPKHKFPQNNRPVKPVCPAQSEIG</sequence>
<keyword evidence="9" id="KW-0539">Nucleus</keyword>
<gene>
    <name evidence="11" type="ORF">COCON_G00026480</name>
</gene>
<dbReference type="OrthoDB" id="10029243at2759"/>
<evidence type="ECO:0000256" key="8">
    <source>
        <dbReference type="ARBA" id="ARBA00023159"/>
    </source>
</evidence>
<keyword evidence="8" id="KW-0010">Activator</keyword>
<dbReference type="FunFam" id="3.30.40.10:FF:000116">
    <property type="entry name" value="Transcription factor 20 (AR1)"/>
    <property type="match status" value="1"/>
</dbReference>
<evidence type="ECO:0000256" key="1">
    <source>
        <dbReference type="ARBA" id="ARBA00004123"/>
    </source>
</evidence>
<dbReference type="Pfam" id="PF13771">
    <property type="entry name" value="zf-HC5HC2H"/>
    <property type="match status" value="1"/>
</dbReference>
<dbReference type="PROSITE" id="PS51805">
    <property type="entry name" value="EPHD"/>
    <property type="match status" value="1"/>
</dbReference>
<accession>A0A9Q1I6S7</accession>
<evidence type="ECO:0000313" key="11">
    <source>
        <dbReference type="EMBL" id="KAJ8283798.1"/>
    </source>
</evidence>
<keyword evidence="2" id="KW-1017">Isopeptide bond</keyword>
<dbReference type="SMART" id="SM00249">
    <property type="entry name" value="PHD"/>
    <property type="match status" value="1"/>
</dbReference>
<dbReference type="InterPro" id="IPR013083">
    <property type="entry name" value="Znf_RING/FYVE/PHD"/>
</dbReference>
<dbReference type="InterPro" id="IPR001965">
    <property type="entry name" value="Znf_PHD"/>
</dbReference>
<keyword evidence="3" id="KW-0597">Phosphoprotein</keyword>
<dbReference type="InterPro" id="IPR034732">
    <property type="entry name" value="EPHD"/>
</dbReference>
<evidence type="ECO:0000313" key="12">
    <source>
        <dbReference type="Proteomes" id="UP001152803"/>
    </source>
</evidence>
<dbReference type="GO" id="GO:0005634">
    <property type="term" value="C:nucleus"/>
    <property type="evidence" value="ECO:0007669"/>
    <property type="project" value="UniProtKB-SubCell"/>
</dbReference>
<dbReference type="GO" id="GO:0008270">
    <property type="term" value="F:zinc ion binding"/>
    <property type="evidence" value="ECO:0007669"/>
    <property type="project" value="UniProtKB-KW"/>
</dbReference>
<organism evidence="11 12">
    <name type="scientific">Conger conger</name>
    <name type="common">Conger eel</name>
    <name type="synonym">Muraena conger</name>
    <dbReference type="NCBI Taxonomy" id="82655"/>
    <lineage>
        <taxon>Eukaryota</taxon>
        <taxon>Metazoa</taxon>
        <taxon>Chordata</taxon>
        <taxon>Craniata</taxon>
        <taxon>Vertebrata</taxon>
        <taxon>Euteleostomi</taxon>
        <taxon>Actinopterygii</taxon>
        <taxon>Neopterygii</taxon>
        <taxon>Teleostei</taxon>
        <taxon>Anguilliformes</taxon>
        <taxon>Congridae</taxon>
        <taxon>Conger</taxon>
    </lineage>
</organism>
<evidence type="ECO:0000256" key="3">
    <source>
        <dbReference type="ARBA" id="ARBA00022553"/>
    </source>
</evidence>
<evidence type="ECO:0000256" key="9">
    <source>
        <dbReference type="ARBA" id="ARBA00023242"/>
    </source>
</evidence>
<dbReference type="Proteomes" id="UP001152803">
    <property type="component" value="Unassembled WGS sequence"/>
</dbReference>
<evidence type="ECO:0000256" key="4">
    <source>
        <dbReference type="ARBA" id="ARBA00022723"/>
    </source>
</evidence>
<dbReference type="Gene3D" id="3.30.40.10">
    <property type="entry name" value="Zinc/RING finger domain, C3HC4 (zinc finger)"/>
    <property type="match status" value="1"/>
</dbReference>
<keyword evidence="6" id="KW-0862">Zinc</keyword>
<comment type="caution">
    <text evidence="11">The sequence shown here is derived from an EMBL/GenBank/DDBJ whole genome shotgun (WGS) entry which is preliminary data.</text>
</comment>
<feature type="domain" description="PHD-type" evidence="10">
    <location>
        <begin position="23"/>
        <end position="125"/>
    </location>
</feature>
<evidence type="ECO:0000256" key="6">
    <source>
        <dbReference type="ARBA" id="ARBA00022833"/>
    </source>
</evidence>
<protein>
    <recommendedName>
        <fullName evidence="10">PHD-type domain-containing protein</fullName>
    </recommendedName>
</protein>
<dbReference type="InterPro" id="IPR052440">
    <property type="entry name" value="Trans_Reg/Chrom_Remod"/>
</dbReference>
<dbReference type="AlphaFoldDB" id="A0A9Q1I6S7"/>
<evidence type="ECO:0000256" key="7">
    <source>
        <dbReference type="ARBA" id="ARBA00022843"/>
    </source>
</evidence>
<keyword evidence="12" id="KW-1185">Reference proteome</keyword>
<keyword evidence="7" id="KW-0832">Ubl conjugation</keyword>
<evidence type="ECO:0000256" key="2">
    <source>
        <dbReference type="ARBA" id="ARBA00022499"/>
    </source>
</evidence>
<name>A0A9Q1I6S7_CONCO</name>
<keyword evidence="5" id="KW-0863">Zinc-finger</keyword>
<dbReference type="PANTHER" id="PTHR14955">
    <property type="entry name" value="RETINOIC ACID INDUCED 1/TRANSCRIPTION FACTOR 20"/>
    <property type="match status" value="1"/>
</dbReference>
<dbReference type="PANTHER" id="PTHR14955:SF7">
    <property type="entry name" value="TRANSCRIPTION FACTOR 20"/>
    <property type="match status" value="1"/>
</dbReference>
<evidence type="ECO:0000259" key="10">
    <source>
        <dbReference type="PROSITE" id="PS51805"/>
    </source>
</evidence>
<reference evidence="11" key="1">
    <citation type="journal article" date="2023" name="Science">
        <title>Genome structures resolve the early diversification of teleost fishes.</title>
        <authorList>
            <person name="Parey E."/>
            <person name="Louis A."/>
            <person name="Montfort J."/>
            <person name="Bouchez O."/>
            <person name="Roques C."/>
            <person name="Iampietro C."/>
            <person name="Lluch J."/>
            <person name="Castinel A."/>
            <person name="Donnadieu C."/>
            <person name="Desvignes T."/>
            <person name="Floi Bucao C."/>
            <person name="Jouanno E."/>
            <person name="Wen M."/>
            <person name="Mejri S."/>
            <person name="Dirks R."/>
            <person name="Jansen H."/>
            <person name="Henkel C."/>
            <person name="Chen W.J."/>
            <person name="Zahm M."/>
            <person name="Cabau C."/>
            <person name="Klopp C."/>
            <person name="Thompson A.W."/>
            <person name="Robinson-Rechavi M."/>
            <person name="Braasch I."/>
            <person name="Lecointre G."/>
            <person name="Bobe J."/>
            <person name="Postlethwait J.H."/>
            <person name="Berthelot C."/>
            <person name="Roest Crollius H."/>
            <person name="Guiguen Y."/>
        </authorList>
    </citation>
    <scope>NUCLEOTIDE SEQUENCE</scope>
    <source>
        <strain evidence="11">Concon-B</strain>
    </source>
</reference>
<dbReference type="EMBL" id="JAFJMO010000002">
    <property type="protein sequence ID" value="KAJ8283798.1"/>
    <property type="molecule type" value="Genomic_DNA"/>
</dbReference>